<dbReference type="EMBL" id="BSUY01000002">
    <property type="protein sequence ID" value="GMA84404.1"/>
    <property type="molecule type" value="Genomic_DNA"/>
</dbReference>
<keyword evidence="3" id="KW-1185">Reference proteome</keyword>
<reference evidence="2" key="1">
    <citation type="journal article" date="2014" name="Int. J. Syst. Evol. Microbiol.">
        <title>Complete genome of a new Firmicutes species belonging to the dominant human colonic microbiota ('Ruminococcus bicirculans') reveals two chromosomes and a selective capacity to utilize plant glucans.</title>
        <authorList>
            <consortium name="NISC Comparative Sequencing Program"/>
            <person name="Wegmann U."/>
            <person name="Louis P."/>
            <person name="Goesmann A."/>
            <person name="Henrissat B."/>
            <person name="Duncan S.H."/>
            <person name="Flint H.J."/>
        </authorList>
    </citation>
    <scope>NUCLEOTIDE SEQUENCE</scope>
    <source>
        <strain evidence="2">NBRC 102030</strain>
    </source>
</reference>
<proteinExistence type="predicted"/>
<comment type="caution">
    <text evidence="2">The sequence shown here is derived from an EMBL/GenBank/DDBJ whole genome shotgun (WGS) entry which is preliminary data.</text>
</comment>
<sequence>MSDRKDYITCPNCKKVFELIEKNADGIGWEREKIICPYKCGHSYKQRTPGYFEANVLSD</sequence>
<evidence type="ECO:0000313" key="3">
    <source>
        <dbReference type="Proteomes" id="UP001157046"/>
    </source>
</evidence>
<dbReference type="Proteomes" id="UP001157046">
    <property type="component" value="Unassembled WGS sequence"/>
</dbReference>
<protein>
    <submittedName>
        <fullName evidence="2">Uncharacterized protein</fullName>
    </submittedName>
</protein>
<evidence type="ECO:0000313" key="2">
    <source>
        <dbReference type="EMBL" id="GMA84495.1"/>
    </source>
</evidence>
<dbReference type="RefSeq" id="WP_220774007.1">
    <property type="nucleotide sequence ID" value="NZ_BPFC01000079.1"/>
</dbReference>
<reference evidence="3" key="2">
    <citation type="journal article" date="2019" name="Int. J. Syst. Evol. Microbiol.">
        <title>The Global Catalogue of Microorganisms (GCM) 10K type strain sequencing project: providing services to taxonomists for standard genome sequencing and annotation.</title>
        <authorList>
            <consortium name="The Broad Institute Genomics Platform"/>
            <consortium name="The Broad Institute Genome Sequencing Center for Infectious Disease"/>
            <person name="Wu L."/>
            <person name="Ma J."/>
        </authorList>
    </citation>
    <scope>NUCLEOTIDE SEQUENCE [LARGE SCALE GENOMIC DNA]</scope>
    <source>
        <strain evidence="3">NBRC 102030</strain>
    </source>
</reference>
<organism evidence="2 3">
    <name type="scientific">Shewanella glacialipiscicola</name>
    <dbReference type="NCBI Taxonomy" id="614069"/>
    <lineage>
        <taxon>Bacteria</taxon>
        <taxon>Pseudomonadati</taxon>
        <taxon>Pseudomonadota</taxon>
        <taxon>Gammaproteobacteria</taxon>
        <taxon>Alteromonadales</taxon>
        <taxon>Shewanellaceae</taxon>
        <taxon>Shewanella</taxon>
    </lineage>
</organism>
<reference evidence="2" key="3">
    <citation type="submission" date="2023-02" db="EMBL/GenBank/DDBJ databases">
        <authorList>
            <person name="Sun Q."/>
            <person name="Mori K."/>
        </authorList>
    </citation>
    <scope>NUCLEOTIDE SEQUENCE</scope>
    <source>
        <strain evidence="2">NBRC 102030</strain>
    </source>
</reference>
<evidence type="ECO:0000313" key="1">
    <source>
        <dbReference type="EMBL" id="GMA84404.1"/>
    </source>
</evidence>
<name>A0ABQ6J8K1_9GAMM</name>
<gene>
    <name evidence="1" type="ORF">GCM10025855_39370</name>
    <name evidence="2" type="ORF">GCM10025855_40280</name>
</gene>
<dbReference type="EMBL" id="BSUY01000002">
    <property type="protein sequence ID" value="GMA84495.1"/>
    <property type="molecule type" value="Genomic_DNA"/>
</dbReference>
<accession>A0ABQ6J8K1</accession>